<evidence type="ECO:0000256" key="4">
    <source>
        <dbReference type="ARBA" id="ARBA00022481"/>
    </source>
</evidence>
<evidence type="ECO:0000256" key="2">
    <source>
        <dbReference type="ARBA" id="ARBA00008182"/>
    </source>
</evidence>
<dbReference type="AlphaFoldDB" id="A0A1C9CDW6"/>
<proteinExistence type="inferred from homology"/>
<feature type="binding site" evidence="15">
    <location>
        <position position="77"/>
    </location>
    <ligand>
        <name>(2R,3E)-phycocyanobilin</name>
        <dbReference type="ChEBI" id="CHEBI:85275"/>
        <label>2</label>
    </ligand>
</feature>
<dbReference type="PIRSF" id="PIRSF000081">
    <property type="entry name" value="Phycocyanin"/>
    <property type="match status" value="1"/>
</dbReference>
<evidence type="ECO:0000256" key="15">
    <source>
        <dbReference type="PIRSR" id="PIRSR000081-1"/>
    </source>
</evidence>
<comment type="subcellular location">
    <subcellularLocation>
        <location evidence="1 17">Plastid</location>
        <location evidence="1 17">Chloroplast thylakoid membrane</location>
        <topology evidence="1 17">Peripheral membrane protein</topology>
        <orientation evidence="1 17">Stromal side</orientation>
    </subcellularLocation>
</comment>
<dbReference type="InterPro" id="IPR009050">
    <property type="entry name" value="Globin-like_sf"/>
</dbReference>
<keyword evidence="10 17" id="KW-0249">Electron transport</keyword>
<sequence>MQDIITSVINQYDLGGRYLDNKGMNKINNYFDTGLKRVMIAKLINKEAGNIIKEASELLFLEQPELLRPCGNAFIGNAYTTRRYSACIRDIEYYLRYSTYSIIAANTNVLDERVLDGLRETYNSLLVPIGPTVRVIELLKEIIQQKFSTEAIEKEIIAKPFDYLTNNLSEKNL</sequence>
<dbReference type="GO" id="GO:0015979">
    <property type="term" value="P:photosynthesis"/>
    <property type="evidence" value="ECO:0007669"/>
    <property type="project" value="UniProtKB-KW"/>
</dbReference>
<comment type="similarity">
    <text evidence="2 17">Belongs to the phycobiliprotein family.</text>
</comment>
<dbReference type="EMBL" id="KX284720">
    <property type="protein sequence ID" value="AOM66588.1"/>
    <property type="molecule type" value="Genomic_DNA"/>
</dbReference>
<keyword evidence="11 17" id="KW-0157">Chromophore</keyword>
<protein>
    <submittedName>
        <fullName evidence="18">Allophycocyanin beta 18 subunit</fullName>
    </submittedName>
</protein>
<evidence type="ECO:0000256" key="16">
    <source>
        <dbReference type="PIRSR" id="PIRSR000081-2"/>
    </source>
</evidence>
<dbReference type="RefSeq" id="YP_009297245.1">
    <property type="nucleotide sequence ID" value="NC_031175.1"/>
</dbReference>
<feature type="binding site" description="covalent" evidence="15">
    <location>
        <position position="82"/>
    </location>
    <ligand>
        <name>(2R,3E)-phycocyanobilin</name>
        <dbReference type="ChEBI" id="CHEBI:85275"/>
        <label>2</label>
    </ligand>
</feature>
<dbReference type="GeneID" id="29073831"/>
<organism evidence="18">
    <name type="scientific">Porphyridium sordidum</name>
    <name type="common">Red alga</name>
    <dbReference type="NCBI Taxonomy" id="28024"/>
    <lineage>
        <taxon>Eukaryota</taxon>
        <taxon>Rhodophyta</taxon>
        <taxon>Bangiophyceae</taxon>
        <taxon>Porphyridiales</taxon>
        <taxon>Porphyridiaceae</taxon>
        <taxon>Porphyridium</taxon>
    </lineage>
</organism>
<evidence type="ECO:0000256" key="12">
    <source>
        <dbReference type="ARBA" id="ARBA00023078"/>
    </source>
</evidence>
<dbReference type="PANTHER" id="PTHR34011:SF3">
    <property type="entry name" value="ALLOPHYCOCYANIN BETA CHAIN"/>
    <property type="match status" value="1"/>
</dbReference>
<evidence type="ECO:0000256" key="13">
    <source>
        <dbReference type="ARBA" id="ARBA00023136"/>
    </source>
</evidence>
<evidence type="ECO:0000256" key="14">
    <source>
        <dbReference type="ARBA" id="ARBA00023307"/>
    </source>
</evidence>
<evidence type="ECO:0000313" key="18">
    <source>
        <dbReference type="EMBL" id="AOM66588.1"/>
    </source>
</evidence>
<dbReference type="InterPro" id="IPR012128">
    <property type="entry name" value="Phycobilisome_asu/bsu"/>
</dbReference>
<keyword evidence="5 17" id="KW-0150">Chloroplast</keyword>
<keyword evidence="4" id="KW-0488">Methylation</keyword>
<keyword evidence="8 17" id="KW-0934">Plastid</keyword>
<feature type="binding site" evidence="15">
    <location>
        <position position="87"/>
    </location>
    <ligand>
        <name>(2R,3E)-phycocyanobilin</name>
        <dbReference type="ChEBI" id="CHEBI:85275"/>
        <label>1</label>
    </ligand>
</feature>
<keyword evidence="14 17" id="KW-0089">Bile pigment</keyword>
<evidence type="ECO:0000256" key="11">
    <source>
        <dbReference type="ARBA" id="ARBA00022991"/>
    </source>
</evidence>
<dbReference type="NCBIfam" id="TIGR01337">
    <property type="entry name" value="apcB"/>
    <property type="match status" value="1"/>
</dbReference>
<keyword evidence="6 17" id="KW-0602">Photosynthesis</keyword>
<keyword evidence="9 17" id="KW-0605">Phycobilisome</keyword>
<evidence type="ECO:0000256" key="17">
    <source>
        <dbReference type="RuleBase" id="RU004438"/>
    </source>
</evidence>
<dbReference type="GO" id="GO:0030089">
    <property type="term" value="C:phycobilisome"/>
    <property type="evidence" value="ECO:0007669"/>
    <property type="project" value="UniProtKB-KW"/>
</dbReference>
<evidence type="ECO:0000256" key="5">
    <source>
        <dbReference type="ARBA" id="ARBA00022528"/>
    </source>
</evidence>
<feature type="modified residue" description="N4-methylasparagine" evidence="16">
    <location>
        <position position="77"/>
    </location>
</feature>
<dbReference type="GO" id="GO:0009535">
    <property type="term" value="C:chloroplast thylakoid membrane"/>
    <property type="evidence" value="ECO:0007669"/>
    <property type="project" value="UniProtKB-SubCell"/>
</dbReference>
<gene>
    <name evidence="18" type="primary">apcF</name>
    <name evidence="18" type="ORF">Psor_113</name>
</gene>
<evidence type="ECO:0000256" key="8">
    <source>
        <dbReference type="ARBA" id="ARBA00022640"/>
    </source>
</evidence>
<evidence type="ECO:0000256" key="9">
    <source>
        <dbReference type="ARBA" id="ARBA00022738"/>
    </source>
</evidence>
<evidence type="ECO:0000256" key="1">
    <source>
        <dbReference type="ARBA" id="ARBA00004185"/>
    </source>
</evidence>
<evidence type="ECO:0000256" key="10">
    <source>
        <dbReference type="ARBA" id="ARBA00022982"/>
    </source>
</evidence>
<dbReference type="Gene3D" id="1.10.490.20">
    <property type="entry name" value="Phycocyanins"/>
    <property type="match status" value="1"/>
</dbReference>
<dbReference type="InterPro" id="IPR038719">
    <property type="entry name" value="Phycobilisome_asu/bsu_sf"/>
</dbReference>
<keyword evidence="13 17" id="KW-0472">Membrane</keyword>
<keyword evidence="7" id="KW-0042">Antenna complex</keyword>
<dbReference type="InterPro" id="IPR006245">
    <property type="entry name" value="Allophycocyanin_b"/>
</dbReference>
<keyword evidence="3 17" id="KW-0813">Transport</keyword>
<evidence type="ECO:0000256" key="6">
    <source>
        <dbReference type="ARBA" id="ARBA00022531"/>
    </source>
</evidence>
<dbReference type="PANTHER" id="PTHR34011">
    <property type="entry name" value="PHYCOBILISOME 32.1 KDA LINKER POLYPEPTIDE, PHYCOCYANIN-ASSOCIATED, ROD 2-RELATED"/>
    <property type="match status" value="1"/>
</dbReference>
<keyword evidence="12 17" id="KW-0793">Thylakoid</keyword>
<reference evidence="18" key="1">
    <citation type="journal article" date="2016" name="BMC Biol.">
        <title>Parallel evolution of highly conserved plastid genome architecture in red seaweeds and seed plants.</title>
        <authorList>
            <person name="Lee J."/>
            <person name="Cho C.H."/>
            <person name="Park S.I."/>
            <person name="Choi J.W."/>
            <person name="Song H.S."/>
            <person name="West J.A."/>
            <person name="Bhattacharya D."/>
            <person name="Yoon H.S."/>
        </authorList>
    </citation>
    <scope>NUCLEOTIDE SEQUENCE</scope>
</reference>
<dbReference type="Pfam" id="PF00502">
    <property type="entry name" value="Phycobilisome"/>
    <property type="match status" value="1"/>
</dbReference>
<geneLocation type="plastid" evidence="18"/>
<accession>A0A1C9CDW6</accession>
<evidence type="ECO:0000256" key="7">
    <source>
        <dbReference type="ARBA" id="ARBA00022549"/>
    </source>
</evidence>
<name>A0A1C9CDW6_PORSO</name>
<dbReference type="SUPFAM" id="SSF46458">
    <property type="entry name" value="Globin-like"/>
    <property type="match status" value="1"/>
</dbReference>
<evidence type="ECO:0000256" key="3">
    <source>
        <dbReference type="ARBA" id="ARBA00022448"/>
    </source>
</evidence>